<evidence type="ECO:0000256" key="1">
    <source>
        <dbReference type="SAM" id="SignalP"/>
    </source>
</evidence>
<organism evidence="3 4">
    <name type="scientific">Clostridium aminobutyricum</name>
    <dbReference type="NCBI Taxonomy" id="33953"/>
    <lineage>
        <taxon>Bacteria</taxon>
        <taxon>Bacillati</taxon>
        <taxon>Bacillota</taxon>
        <taxon>Clostridia</taxon>
        <taxon>Eubacteriales</taxon>
        <taxon>Clostridiaceae</taxon>
        <taxon>Clostridium</taxon>
    </lineage>
</organism>
<dbReference type="RefSeq" id="WP_206582681.1">
    <property type="nucleotide sequence ID" value="NZ_JAFJZZ010000004.1"/>
</dbReference>
<keyword evidence="4" id="KW-1185">Reference proteome</keyword>
<feature type="domain" description="Cadherin-like beta-sandwich-like" evidence="2">
    <location>
        <begin position="262"/>
        <end position="346"/>
    </location>
</feature>
<evidence type="ECO:0000313" key="4">
    <source>
        <dbReference type="Proteomes" id="UP000664545"/>
    </source>
</evidence>
<feature type="domain" description="Cadherin-like beta-sandwich-like" evidence="2">
    <location>
        <begin position="160"/>
        <end position="236"/>
    </location>
</feature>
<comment type="caution">
    <text evidence="3">The sequence shown here is derived from an EMBL/GenBank/DDBJ whole genome shotgun (WGS) entry which is preliminary data.</text>
</comment>
<evidence type="ECO:0000259" key="2">
    <source>
        <dbReference type="Pfam" id="PF12733"/>
    </source>
</evidence>
<reference evidence="3" key="1">
    <citation type="submission" date="2021-02" db="EMBL/GenBank/DDBJ databases">
        <title>Abyssanaerobacter marinus gen.nov., sp., nov, anaerobic bacterium isolated from the Onnuri vent field of Indian Ocean and suggestion of Mogibacteriaceae fam. nov., and proposal of reclassification of ambiguous this family's genus member.</title>
        <authorList>
            <person name="Kim Y.J."/>
            <person name="Yang J.-A."/>
        </authorList>
    </citation>
    <scope>NUCLEOTIDE SEQUENCE</scope>
    <source>
        <strain evidence="3">DSM 2634</strain>
    </source>
</reference>
<evidence type="ECO:0000313" key="3">
    <source>
        <dbReference type="EMBL" id="MBN7773849.1"/>
    </source>
</evidence>
<dbReference type="Proteomes" id="UP000664545">
    <property type="component" value="Unassembled WGS sequence"/>
</dbReference>
<proteinExistence type="predicted"/>
<gene>
    <name evidence="3" type="ORF">JYB65_10785</name>
</gene>
<dbReference type="Pfam" id="PF12733">
    <property type="entry name" value="Cadherin-like"/>
    <property type="match status" value="3"/>
</dbReference>
<protein>
    <submittedName>
        <fullName evidence="3">Cadherin-like beta sandwich domain-containing protein</fullName>
    </submittedName>
</protein>
<sequence length="489" mass="53719">MKKIISALIVFTLVFSSSSFCFAASDPLSKLIVSKSESTSSSKQYTLFPEFDADITEYSIFLADGTDDAYLYMKPGSSKYTVYCDGDEVTDDDDYFAHVKSIDDGDEIDIVVKDDDDDKLETYTITFYCGDDDDNDEAALDDLYVKSKTSSGSYSKVDLNDDFDSDTKKYEADINSDYKTVQIYAEAEDSDATVLINGYVVGSSGYRSFDLTDGDNTFKITVIAENCDDTETYTLTLSYNDKSAYSSALSYLYVRDSGSNTITLSPAFSGSSKNYTTNVANSVKSVSVYATPTDSDSTLYINNGTATKSTWTECTLKEGVNTISVKVYQPDAETTTTTYNLNIYRQPIAQDTSISSQKLTVDGISKTLNAYNINGNNFVKLRDIASLISGSMKQFSVSYNEANNVIVLLSKSYYTSNGQENVALGRAKEIAVSTQSVYLDGSSVSLMTYNIDGNNYVMLRDVAMLFNFGLSYDTSTETVKIVTTSSYSN</sequence>
<feature type="domain" description="Cadherin-like beta-sandwich-like" evidence="2">
    <location>
        <begin position="46"/>
        <end position="128"/>
    </location>
</feature>
<dbReference type="AlphaFoldDB" id="A0A939IJR6"/>
<dbReference type="EMBL" id="JAFJZZ010000004">
    <property type="protein sequence ID" value="MBN7773849.1"/>
    <property type="molecule type" value="Genomic_DNA"/>
</dbReference>
<dbReference type="InterPro" id="IPR025883">
    <property type="entry name" value="Cadherin-like_domain"/>
</dbReference>
<feature type="chain" id="PRO_5037243935" evidence="1">
    <location>
        <begin position="24"/>
        <end position="489"/>
    </location>
</feature>
<keyword evidence="1" id="KW-0732">Signal</keyword>
<accession>A0A939IJR6</accession>
<feature type="signal peptide" evidence="1">
    <location>
        <begin position="1"/>
        <end position="23"/>
    </location>
</feature>
<name>A0A939IJR6_CLOAM</name>